<organism evidence="6 7">
    <name type="scientific">Candidatus Falkowbacteria bacterium CG10_big_fil_rev_8_21_14_0_10_37_6</name>
    <dbReference type="NCBI Taxonomy" id="1974563"/>
    <lineage>
        <taxon>Bacteria</taxon>
        <taxon>Candidatus Falkowiibacteriota</taxon>
    </lineage>
</organism>
<dbReference type="InterPro" id="IPR036890">
    <property type="entry name" value="HATPase_C_sf"/>
</dbReference>
<dbReference type="GO" id="GO:0009927">
    <property type="term" value="F:histidine phosphotransfer kinase activity"/>
    <property type="evidence" value="ECO:0007669"/>
    <property type="project" value="TreeGrafter"/>
</dbReference>
<evidence type="ECO:0000256" key="4">
    <source>
        <dbReference type="ARBA" id="ARBA00022777"/>
    </source>
</evidence>
<proteinExistence type="predicted"/>
<dbReference type="SMART" id="SM00387">
    <property type="entry name" value="HATPase_c"/>
    <property type="match status" value="1"/>
</dbReference>
<name>A0A2H0V7R8_9BACT</name>
<accession>A0A2H0V7R8</accession>
<evidence type="ECO:0000256" key="1">
    <source>
        <dbReference type="ARBA" id="ARBA00000085"/>
    </source>
</evidence>
<dbReference type="PANTHER" id="PTHR43047:SF72">
    <property type="entry name" value="OSMOSENSING HISTIDINE PROTEIN KINASE SLN1"/>
    <property type="match status" value="1"/>
</dbReference>
<dbReference type="InterPro" id="IPR004358">
    <property type="entry name" value="Sig_transdc_His_kin-like_C"/>
</dbReference>
<dbReference type="PANTHER" id="PTHR43047">
    <property type="entry name" value="TWO-COMPONENT HISTIDINE PROTEIN KINASE"/>
    <property type="match status" value="1"/>
</dbReference>
<evidence type="ECO:0000259" key="5">
    <source>
        <dbReference type="PROSITE" id="PS50109"/>
    </source>
</evidence>
<dbReference type="PROSITE" id="PS50109">
    <property type="entry name" value="HIS_KIN"/>
    <property type="match status" value="1"/>
</dbReference>
<dbReference type="Pfam" id="PF02518">
    <property type="entry name" value="HATPase_c"/>
    <property type="match status" value="1"/>
</dbReference>
<dbReference type="EC" id="2.7.13.3" evidence="2"/>
<evidence type="ECO:0000256" key="3">
    <source>
        <dbReference type="ARBA" id="ARBA00022679"/>
    </source>
</evidence>
<dbReference type="InterPro" id="IPR003594">
    <property type="entry name" value="HATPase_dom"/>
</dbReference>
<sequence length="76" mass="8200">MSIKDTGIGIPKTEIGKLFKKFSRAKDAARTSTTGTGLGLYIVDKIIQAHKGRIWAESDGKGKGSAFYVEVPMNVL</sequence>
<dbReference type="Proteomes" id="UP000228614">
    <property type="component" value="Unassembled WGS sequence"/>
</dbReference>
<protein>
    <recommendedName>
        <fullName evidence="2">histidine kinase</fullName>
        <ecNumber evidence="2">2.7.13.3</ecNumber>
    </recommendedName>
</protein>
<dbReference type="SUPFAM" id="SSF55874">
    <property type="entry name" value="ATPase domain of HSP90 chaperone/DNA topoisomerase II/histidine kinase"/>
    <property type="match status" value="1"/>
</dbReference>
<keyword evidence="4" id="KW-0418">Kinase</keyword>
<evidence type="ECO:0000313" key="7">
    <source>
        <dbReference type="Proteomes" id="UP000228614"/>
    </source>
</evidence>
<evidence type="ECO:0000313" key="6">
    <source>
        <dbReference type="EMBL" id="PIR95113.1"/>
    </source>
</evidence>
<dbReference type="PRINTS" id="PR00344">
    <property type="entry name" value="BCTRLSENSOR"/>
</dbReference>
<evidence type="ECO:0000256" key="2">
    <source>
        <dbReference type="ARBA" id="ARBA00012438"/>
    </source>
</evidence>
<dbReference type="Gene3D" id="3.30.565.10">
    <property type="entry name" value="Histidine kinase-like ATPase, C-terminal domain"/>
    <property type="match status" value="1"/>
</dbReference>
<dbReference type="AlphaFoldDB" id="A0A2H0V7R8"/>
<dbReference type="InterPro" id="IPR005467">
    <property type="entry name" value="His_kinase_dom"/>
</dbReference>
<reference evidence="7" key="1">
    <citation type="submission" date="2017-09" db="EMBL/GenBank/DDBJ databases">
        <title>Depth-based differentiation of microbial function through sediment-hosted aquifers and enrichment of novel symbionts in the deep terrestrial subsurface.</title>
        <authorList>
            <person name="Probst A.J."/>
            <person name="Ladd B."/>
            <person name="Jarett J.K."/>
            <person name="Geller-Mcgrath D.E."/>
            <person name="Sieber C.M.K."/>
            <person name="Emerson J.B."/>
            <person name="Anantharaman K."/>
            <person name="Thomas B.C."/>
            <person name="Malmstrom R."/>
            <person name="Stieglmeier M."/>
            <person name="Klingl A."/>
            <person name="Woyke T."/>
            <person name="Ryan C.M."/>
            <person name="Banfield J.F."/>
        </authorList>
    </citation>
    <scope>NUCLEOTIDE SEQUENCE [LARGE SCALE GENOMIC DNA]</scope>
</reference>
<dbReference type="GO" id="GO:0005886">
    <property type="term" value="C:plasma membrane"/>
    <property type="evidence" value="ECO:0007669"/>
    <property type="project" value="TreeGrafter"/>
</dbReference>
<dbReference type="EMBL" id="PFAN01000028">
    <property type="protein sequence ID" value="PIR95113.1"/>
    <property type="molecule type" value="Genomic_DNA"/>
</dbReference>
<keyword evidence="3" id="KW-0808">Transferase</keyword>
<feature type="domain" description="Histidine kinase" evidence="5">
    <location>
        <begin position="1"/>
        <end position="75"/>
    </location>
</feature>
<dbReference type="GO" id="GO:0000155">
    <property type="term" value="F:phosphorelay sensor kinase activity"/>
    <property type="evidence" value="ECO:0007669"/>
    <property type="project" value="TreeGrafter"/>
</dbReference>
<gene>
    <name evidence="6" type="ORF">COT95_00435</name>
</gene>
<comment type="caution">
    <text evidence="6">The sequence shown here is derived from an EMBL/GenBank/DDBJ whole genome shotgun (WGS) entry which is preliminary data.</text>
</comment>
<comment type="catalytic activity">
    <reaction evidence="1">
        <text>ATP + protein L-histidine = ADP + protein N-phospho-L-histidine.</text>
        <dbReference type="EC" id="2.7.13.3"/>
    </reaction>
</comment>